<dbReference type="Gene3D" id="3.30.200.20">
    <property type="entry name" value="Phosphorylase Kinase, domain 1"/>
    <property type="match status" value="1"/>
</dbReference>
<evidence type="ECO:0000313" key="14">
    <source>
        <dbReference type="Proteomes" id="UP000054516"/>
    </source>
</evidence>
<evidence type="ECO:0000256" key="10">
    <source>
        <dbReference type="RuleBase" id="RU000304"/>
    </source>
</evidence>
<gene>
    <name evidence="13" type="ORF">SAMD00023353_1501260</name>
</gene>
<feature type="region of interest" description="Disordered" evidence="11">
    <location>
        <begin position="1"/>
        <end position="56"/>
    </location>
</feature>
<dbReference type="GO" id="GO:0005737">
    <property type="term" value="C:cytoplasm"/>
    <property type="evidence" value="ECO:0007669"/>
    <property type="project" value="TreeGrafter"/>
</dbReference>
<feature type="binding site" evidence="9">
    <location>
        <position position="95"/>
    </location>
    <ligand>
        <name>ATP</name>
        <dbReference type="ChEBI" id="CHEBI:30616"/>
    </ligand>
</feature>
<dbReference type="AlphaFoldDB" id="A0A1W2TIT8"/>
<organism evidence="13">
    <name type="scientific">Rosellinia necatrix</name>
    <name type="common">White root-rot fungus</name>
    <dbReference type="NCBI Taxonomy" id="77044"/>
    <lineage>
        <taxon>Eukaryota</taxon>
        <taxon>Fungi</taxon>
        <taxon>Dikarya</taxon>
        <taxon>Ascomycota</taxon>
        <taxon>Pezizomycotina</taxon>
        <taxon>Sordariomycetes</taxon>
        <taxon>Xylariomycetidae</taxon>
        <taxon>Xylariales</taxon>
        <taxon>Xylariaceae</taxon>
        <taxon>Rosellinia</taxon>
    </lineage>
</organism>
<dbReference type="PROSITE" id="PS50011">
    <property type="entry name" value="PROTEIN_KINASE_DOM"/>
    <property type="match status" value="1"/>
</dbReference>
<dbReference type="OrthoDB" id="5979581at2759"/>
<evidence type="ECO:0000256" key="5">
    <source>
        <dbReference type="ARBA" id="ARBA00022777"/>
    </source>
</evidence>
<dbReference type="InterPro" id="IPR008271">
    <property type="entry name" value="Ser/Thr_kinase_AS"/>
</dbReference>
<accession>A0A1W2TIT8</accession>
<evidence type="ECO:0000256" key="11">
    <source>
        <dbReference type="SAM" id="MobiDB-lite"/>
    </source>
</evidence>
<evidence type="ECO:0000256" key="9">
    <source>
        <dbReference type="PROSITE-ProRule" id="PRU10141"/>
    </source>
</evidence>
<dbReference type="Gene3D" id="1.10.510.10">
    <property type="entry name" value="Transferase(Phosphotransferase) domain 1"/>
    <property type="match status" value="1"/>
</dbReference>
<comment type="similarity">
    <text evidence="10">Belongs to the protein kinase superfamily.</text>
</comment>
<dbReference type="PROSITE" id="PS00108">
    <property type="entry name" value="PROTEIN_KINASE_ST"/>
    <property type="match status" value="1"/>
</dbReference>
<evidence type="ECO:0000256" key="4">
    <source>
        <dbReference type="ARBA" id="ARBA00022741"/>
    </source>
</evidence>
<dbReference type="InterPro" id="IPR051334">
    <property type="entry name" value="SRPK"/>
</dbReference>
<reference evidence="13" key="1">
    <citation type="submission" date="2016-03" db="EMBL/GenBank/DDBJ databases">
        <title>Draft genome sequence of Rosellinia necatrix.</title>
        <authorList>
            <person name="Kanematsu S."/>
        </authorList>
    </citation>
    <scope>NUCLEOTIDE SEQUENCE [LARGE SCALE GENOMIC DNA]</scope>
    <source>
        <strain evidence="13">W97</strain>
    </source>
</reference>
<dbReference type="GO" id="GO:0005634">
    <property type="term" value="C:nucleus"/>
    <property type="evidence" value="ECO:0007669"/>
    <property type="project" value="TreeGrafter"/>
</dbReference>
<dbReference type="Pfam" id="PF00069">
    <property type="entry name" value="Pkinase"/>
    <property type="match status" value="2"/>
</dbReference>
<protein>
    <recommendedName>
        <fullName evidence="1">non-specific serine/threonine protein kinase</fullName>
        <ecNumber evidence="1">2.7.11.1</ecNumber>
    </recommendedName>
</protein>
<dbReference type="EMBL" id="DF977460">
    <property type="protein sequence ID" value="GAP88110.1"/>
    <property type="molecule type" value="Genomic_DNA"/>
</dbReference>
<keyword evidence="14" id="KW-1185">Reference proteome</keyword>
<comment type="catalytic activity">
    <reaction evidence="7">
        <text>L-threonyl-[protein] + ATP = O-phospho-L-threonyl-[protein] + ADP + H(+)</text>
        <dbReference type="Rhea" id="RHEA:46608"/>
        <dbReference type="Rhea" id="RHEA-COMP:11060"/>
        <dbReference type="Rhea" id="RHEA-COMP:11605"/>
        <dbReference type="ChEBI" id="CHEBI:15378"/>
        <dbReference type="ChEBI" id="CHEBI:30013"/>
        <dbReference type="ChEBI" id="CHEBI:30616"/>
        <dbReference type="ChEBI" id="CHEBI:61977"/>
        <dbReference type="ChEBI" id="CHEBI:456216"/>
        <dbReference type="EC" id="2.7.11.1"/>
    </reaction>
</comment>
<dbReference type="PANTHER" id="PTHR47634:SF9">
    <property type="entry name" value="PROTEIN KINASE DOMAIN-CONTAINING PROTEIN-RELATED"/>
    <property type="match status" value="1"/>
</dbReference>
<evidence type="ECO:0000313" key="13">
    <source>
        <dbReference type="EMBL" id="GAP88110.1"/>
    </source>
</evidence>
<evidence type="ECO:0000256" key="2">
    <source>
        <dbReference type="ARBA" id="ARBA00022527"/>
    </source>
</evidence>
<keyword evidence="6 9" id="KW-0067">ATP-binding</keyword>
<dbReference type="SMART" id="SM00220">
    <property type="entry name" value="S_TKc"/>
    <property type="match status" value="1"/>
</dbReference>
<dbReference type="OMA" id="EEIELFW"/>
<evidence type="ECO:0000256" key="6">
    <source>
        <dbReference type="ARBA" id="ARBA00022840"/>
    </source>
</evidence>
<dbReference type="PANTHER" id="PTHR47634">
    <property type="entry name" value="PROTEIN KINASE DOMAIN-CONTAINING PROTEIN-RELATED"/>
    <property type="match status" value="1"/>
</dbReference>
<dbReference type="GO" id="GO:0005524">
    <property type="term" value="F:ATP binding"/>
    <property type="evidence" value="ECO:0007669"/>
    <property type="project" value="UniProtKB-UniRule"/>
</dbReference>
<keyword evidence="2 10" id="KW-0723">Serine/threonine-protein kinase</keyword>
<sequence>MRSDDSDTMQNQPETGGDDSPSQEIVHPSPNSHDSIMDDSDTEDVQQYGKGGHHPVRLGDMLNERFKVIHKLGSGGFGIVWFCRDVAEEKWRAVKIATAQHSSASREVEVFGRLRERASAEQLEANHIAAPLEMFWIEGPNGRHLCLVMPVLGGPAHYWRWLLDTSKEQSAARIRRVCAQMARAVGFLHRHGVCHGDIKPGNMMMRLDGLDEMDEGQVVALLGKPRRRRVVLRTGESVRPGMTTSPGVPRHLVVPVRMDWCRRLLSDSVAVVDFGGSYFAGAAPEDNDYTVAYAAPEVLLWGSGDCGPHSDVWSLACTIFQIRHGPALFPSLDEPEVPYDVLDLEIMLGPLPEPFRTARRRAIAALLAKEYPDHNFEGIELRDDKMTDLDPTMCTRAELLAEINRIIGSEYSTVMEAVLDRRRKNRPRVTDVSSGSTDDGKRVPEVYCLTWEEVVQLSALLQKMLRYNPSERITMEEVLRDPWISS</sequence>
<evidence type="ECO:0000256" key="3">
    <source>
        <dbReference type="ARBA" id="ARBA00022679"/>
    </source>
</evidence>
<keyword evidence="4 9" id="KW-0547">Nucleotide-binding</keyword>
<dbReference type="Proteomes" id="UP000054516">
    <property type="component" value="Unassembled WGS sequence"/>
</dbReference>
<evidence type="ECO:0000256" key="8">
    <source>
        <dbReference type="ARBA" id="ARBA00048679"/>
    </source>
</evidence>
<comment type="catalytic activity">
    <reaction evidence="8">
        <text>L-seryl-[protein] + ATP = O-phospho-L-seryl-[protein] + ADP + H(+)</text>
        <dbReference type="Rhea" id="RHEA:17989"/>
        <dbReference type="Rhea" id="RHEA-COMP:9863"/>
        <dbReference type="Rhea" id="RHEA-COMP:11604"/>
        <dbReference type="ChEBI" id="CHEBI:15378"/>
        <dbReference type="ChEBI" id="CHEBI:29999"/>
        <dbReference type="ChEBI" id="CHEBI:30616"/>
        <dbReference type="ChEBI" id="CHEBI:83421"/>
        <dbReference type="ChEBI" id="CHEBI:456216"/>
        <dbReference type="EC" id="2.7.11.1"/>
    </reaction>
</comment>
<dbReference type="GO" id="GO:0000245">
    <property type="term" value="P:spliceosomal complex assembly"/>
    <property type="evidence" value="ECO:0007669"/>
    <property type="project" value="TreeGrafter"/>
</dbReference>
<dbReference type="PROSITE" id="PS00107">
    <property type="entry name" value="PROTEIN_KINASE_ATP"/>
    <property type="match status" value="1"/>
</dbReference>
<feature type="domain" description="Protein kinase" evidence="12">
    <location>
        <begin position="66"/>
        <end position="484"/>
    </location>
</feature>
<dbReference type="GO" id="GO:0050684">
    <property type="term" value="P:regulation of mRNA processing"/>
    <property type="evidence" value="ECO:0007669"/>
    <property type="project" value="TreeGrafter"/>
</dbReference>
<keyword evidence="5 13" id="KW-0418">Kinase</keyword>
<evidence type="ECO:0000259" key="12">
    <source>
        <dbReference type="PROSITE" id="PS50011"/>
    </source>
</evidence>
<dbReference type="SUPFAM" id="SSF56112">
    <property type="entry name" value="Protein kinase-like (PK-like)"/>
    <property type="match status" value="1"/>
</dbReference>
<dbReference type="STRING" id="77044.A0A1W2TIT8"/>
<dbReference type="EC" id="2.7.11.1" evidence="1"/>
<dbReference type="InterPro" id="IPR000719">
    <property type="entry name" value="Prot_kinase_dom"/>
</dbReference>
<evidence type="ECO:0000256" key="1">
    <source>
        <dbReference type="ARBA" id="ARBA00012513"/>
    </source>
</evidence>
<dbReference type="InterPro" id="IPR017441">
    <property type="entry name" value="Protein_kinase_ATP_BS"/>
</dbReference>
<dbReference type="GO" id="GO:0004674">
    <property type="term" value="F:protein serine/threonine kinase activity"/>
    <property type="evidence" value="ECO:0007669"/>
    <property type="project" value="UniProtKB-KW"/>
</dbReference>
<proteinExistence type="inferred from homology"/>
<dbReference type="InterPro" id="IPR011009">
    <property type="entry name" value="Kinase-like_dom_sf"/>
</dbReference>
<name>A0A1W2TIT8_ROSNE</name>
<evidence type="ECO:0000256" key="7">
    <source>
        <dbReference type="ARBA" id="ARBA00047899"/>
    </source>
</evidence>
<keyword evidence="3" id="KW-0808">Transferase</keyword>